<organism evidence="1 2">
    <name type="scientific">Scortum barcoo</name>
    <name type="common">barcoo grunter</name>
    <dbReference type="NCBI Taxonomy" id="214431"/>
    <lineage>
        <taxon>Eukaryota</taxon>
        <taxon>Metazoa</taxon>
        <taxon>Chordata</taxon>
        <taxon>Craniata</taxon>
        <taxon>Vertebrata</taxon>
        <taxon>Euteleostomi</taxon>
        <taxon>Actinopterygii</taxon>
        <taxon>Neopterygii</taxon>
        <taxon>Teleostei</taxon>
        <taxon>Neoteleostei</taxon>
        <taxon>Acanthomorphata</taxon>
        <taxon>Eupercaria</taxon>
        <taxon>Centrarchiformes</taxon>
        <taxon>Terapontoidei</taxon>
        <taxon>Terapontidae</taxon>
        <taxon>Scortum</taxon>
    </lineage>
</organism>
<accession>A0ACB8VYY7</accession>
<evidence type="ECO:0000313" key="1">
    <source>
        <dbReference type="EMBL" id="KAI3359738.1"/>
    </source>
</evidence>
<comment type="caution">
    <text evidence="1">The sequence shown here is derived from an EMBL/GenBank/DDBJ whole genome shotgun (WGS) entry which is preliminary data.</text>
</comment>
<gene>
    <name evidence="1" type="ORF">L3Q82_014108</name>
</gene>
<dbReference type="EMBL" id="CM041547">
    <property type="protein sequence ID" value="KAI3359738.1"/>
    <property type="molecule type" value="Genomic_DNA"/>
</dbReference>
<name>A0ACB8VYY7_9TELE</name>
<proteinExistence type="predicted"/>
<dbReference type="Proteomes" id="UP000831701">
    <property type="component" value="Chromosome 17"/>
</dbReference>
<evidence type="ECO:0000313" key="2">
    <source>
        <dbReference type="Proteomes" id="UP000831701"/>
    </source>
</evidence>
<keyword evidence="2" id="KW-1185">Reference proteome</keyword>
<reference evidence="1" key="1">
    <citation type="submission" date="2022-04" db="EMBL/GenBank/DDBJ databases">
        <title>Jade perch genome.</title>
        <authorList>
            <person name="Chao B."/>
        </authorList>
    </citation>
    <scope>NUCLEOTIDE SEQUENCE</scope>
    <source>
        <strain evidence="1">CB-2022</strain>
    </source>
</reference>
<protein>
    <submittedName>
        <fullName evidence="1">Uncharacterized protein</fullName>
    </submittedName>
</protein>
<sequence length="869" mass="96100">MPLGLGRRKKASPLVENEEAEPIRAGLNVPGMDGLDGGVVGLGEGAASEGLPPPPSSMRPRLIFHTQLAHGSPTGRIEGFSNVRELYAKIGEAFGIPPSEVMFCTLNTHKVDMDKLLGGQIGLEDFIFAHIKGQRKEIEVYKGEDALGLTITDNGAGYAFIKRIREGSVIHQIQVINVGDMIESINGHRLIGCRHYEVAKMLKELPKGKEFTIKLVEPLKAFDMISQRSGGSRSASGVQLGTGRGTLRLRSKGPATVEELPSAFEEKAIEKVDDLLESYMGIRDSELAATMVELGKDKKNPDEFAEALDETLGDFAFPDEFVFDVWGAIGDAKEPAMALRPRASSQPGKLSFLQSPKVASALRPRAVSSHSGSMLEEELSCPVCCEIFRDPVVLKCSHSFCRACLQQFWNKKKARRECPVCRRKCSLTEPTVSLVLKNVADTFMREQKRERGAARVGAEASEAAEQAGPVEVCATHGEVLKLFCLDDFEVLCCVCHTSKKHQGHRVCPLEEGAQDLKVTCSCLAAAELKKEVNPLKKHLRCLYEAKQECDDTTVHIKNQTQATEKQIKEEFEQLREFLQREETARLAALHQEDEEKNELVKRKSESITSSILTFSHAIIAIENEIASSDALFLKVRNYSNIKKRTQIPQKDPGKVSGPLINVAKHVSSLKYHVWEKMVELVQYTPITLDPNTAYPCLSLSADLTTVTNSGSLLKLPDNPERFGHFVFVLGSEGITSGRHAWEVEVGDKTDWMLGVVKESIDRKGRISGCPEGGFWMISHFEGEYSAMTRPSTPLHPEGELTQVRVQLDYDSGEVAFSNPVSMTPIYTFFDFFTEKMYPFFCPGANINGNNPNPLKICPAKVAVWNSVTW</sequence>